<dbReference type="InterPro" id="IPR036291">
    <property type="entry name" value="NAD(P)-bd_dom_sf"/>
</dbReference>
<dbReference type="GO" id="GO:0005777">
    <property type="term" value="C:peroxisome"/>
    <property type="evidence" value="ECO:0007669"/>
    <property type="project" value="TreeGrafter"/>
</dbReference>
<evidence type="ECO:0000256" key="1">
    <source>
        <dbReference type="ARBA" id="ARBA00004141"/>
    </source>
</evidence>
<dbReference type="PANTHER" id="PTHR11011:SF60">
    <property type="entry name" value="FATTY ACYL-COA REDUCTASE-RELATED"/>
    <property type="match status" value="1"/>
</dbReference>
<dbReference type="Pfam" id="PF03015">
    <property type="entry name" value="Sterile"/>
    <property type="match status" value="1"/>
</dbReference>
<comment type="similarity">
    <text evidence="2 10">Belongs to the fatty acyl-CoA reductase family.</text>
</comment>
<keyword evidence="7 10" id="KW-0443">Lipid metabolism</keyword>
<keyword evidence="5 10" id="KW-0521">NADP</keyword>
<dbReference type="GO" id="GO:0016020">
    <property type="term" value="C:membrane"/>
    <property type="evidence" value="ECO:0007669"/>
    <property type="project" value="UniProtKB-SubCell"/>
</dbReference>
<dbReference type="InterPro" id="IPR026055">
    <property type="entry name" value="FAR"/>
</dbReference>
<dbReference type="FunFam" id="3.40.50.720:FF:000143">
    <property type="entry name" value="Fatty acyl-CoA reductase"/>
    <property type="match status" value="1"/>
</dbReference>
<dbReference type="CDD" id="cd05236">
    <property type="entry name" value="FAR-N_SDR_e"/>
    <property type="match status" value="1"/>
</dbReference>
<dbReference type="Gene3D" id="3.40.50.720">
    <property type="entry name" value="NAD(P)-binding Rossmann-like Domain"/>
    <property type="match status" value="1"/>
</dbReference>
<evidence type="ECO:0000256" key="4">
    <source>
        <dbReference type="ARBA" id="ARBA00022692"/>
    </source>
</evidence>
<dbReference type="GO" id="GO:0102965">
    <property type="term" value="F:alcohol-forming long-chain fatty acyl-CoA reductase activity"/>
    <property type="evidence" value="ECO:0007669"/>
    <property type="project" value="UniProtKB-EC"/>
</dbReference>
<dbReference type="EMBL" id="HBUF01660232">
    <property type="protein sequence ID" value="CAG6788502.1"/>
    <property type="molecule type" value="Transcribed_RNA"/>
</dbReference>
<evidence type="ECO:0000256" key="3">
    <source>
        <dbReference type="ARBA" id="ARBA00022516"/>
    </source>
</evidence>
<evidence type="ECO:0000256" key="9">
    <source>
        <dbReference type="ARBA" id="ARBA00052530"/>
    </source>
</evidence>
<dbReference type="SUPFAM" id="SSF51735">
    <property type="entry name" value="NAD(P)-binding Rossmann-fold domains"/>
    <property type="match status" value="1"/>
</dbReference>
<dbReference type="InterPro" id="IPR033640">
    <property type="entry name" value="FAR_C"/>
</dbReference>
<comment type="subcellular location">
    <subcellularLocation>
        <location evidence="1">Membrane</location>
        <topology evidence="1">Multi-pass membrane protein</topology>
    </subcellularLocation>
</comment>
<feature type="domain" description="Thioester reductase (TE)" evidence="12">
    <location>
        <begin position="37"/>
        <end position="307"/>
    </location>
</feature>
<dbReference type="AlphaFoldDB" id="A0A8D9FFT7"/>
<evidence type="ECO:0000256" key="2">
    <source>
        <dbReference type="ARBA" id="ARBA00005928"/>
    </source>
</evidence>
<comment type="catalytic activity">
    <reaction evidence="9 10">
        <text>a long-chain fatty acyl-CoA + 2 NADPH + 2 H(+) = a long-chain primary fatty alcohol + 2 NADP(+) + CoA</text>
        <dbReference type="Rhea" id="RHEA:52716"/>
        <dbReference type="ChEBI" id="CHEBI:15378"/>
        <dbReference type="ChEBI" id="CHEBI:57287"/>
        <dbReference type="ChEBI" id="CHEBI:57783"/>
        <dbReference type="ChEBI" id="CHEBI:58349"/>
        <dbReference type="ChEBI" id="CHEBI:77396"/>
        <dbReference type="ChEBI" id="CHEBI:83139"/>
        <dbReference type="EC" id="1.2.1.84"/>
    </reaction>
</comment>
<evidence type="ECO:0000256" key="6">
    <source>
        <dbReference type="ARBA" id="ARBA00022989"/>
    </source>
</evidence>
<evidence type="ECO:0000256" key="10">
    <source>
        <dbReference type="RuleBase" id="RU363097"/>
    </source>
</evidence>
<evidence type="ECO:0000256" key="7">
    <source>
        <dbReference type="ARBA" id="ARBA00023098"/>
    </source>
</evidence>
<dbReference type="EC" id="1.2.1.84" evidence="10"/>
<keyword evidence="6 10" id="KW-1133">Transmembrane helix</keyword>
<proteinExistence type="inferred from homology"/>
<keyword evidence="3 10" id="KW-0444">Lipid biosynthesis</keyword>
<evidence type="ECO:0000313" key="13">
    <source>
        <dbReference type="EMBL" id="CAG6788502.1"/>
    </source>
</evidence>
<evidence type="ECO:0000259" key="11">
    <source>
        <dbReference type="Pfam" id="PF03015"/>
    </source>
</evidence>
<sequence>MNNVIEGADISIEDFLEENLDRTSDIQCFFRDANVFITGATGFMGKVLLEKLIRSCPEIGMIYILVRPKLGKSQVRRFYEIFEGPFFERMKSECPNYLSKVRLVSGDCLKPNLGLSDEDRSLLCACVDCVFHAAAAVRFDTSLRVAVITNVRATVDLLNMARAMPHLKAFVFVSTAYSNCDNEHIEEKFYEPPIPWLTLTLMAETLSETMLTKITPGILGKWPNAYALTKCVAEDVVRSKGDKLPIAIVRPSIVIATSKEPIAGWINNFYGPTGVVAGAGIGLLRSLHCDGNMLADLVPVDMVINCMIAAAWDVARSSGLCFRFESTNSEIVAPCSEEEKESPEAEYHIVRSRFSQCKVKRKTISSSIPVYNFVSSNQRALTWQQFMSLNERAEPQIPSQLMIWYYCFHLNKHKSVHLLSILFLHWIPALLVDLGARLIGQKPRMVNAYKKIHRFSEVLSYFSTRQWLFNDKNTSALWRKLNEQDQKYFNFDIGSLVWEDYFYTHMRGLRVYLVKDSLDTVPQGIRKRHRFMLAHYTLIALVVSLLCLCFLNLFSFIWRR</sequence>
<keyword evidence="8 10" id="KW-0472">Membrane</keyword>
<keyword evidence="4 10" id="KW-0812">Transmembrane</keyword>
<protein>
    <recommendedName>
        <fullName evidence="10">Fatty acyl-CoA reductase</fullName>
        <ecNumber evidence="10">1.2.1.84</ecNumber>
    </recommendedName>
</protein>
<dbReference type="EMBL" id="HBUF01660229">
    <property type="protein sequence ID" value="CAG6788499.1"/>
    <property type="molecule type" value="Transcribed_RNA"/>
</dbReference>
<reference evidence="13" key="1">
    <citation type="submission" date="2021-05" db="EMBL/GenBank/DDBJ databases">
        <authorList>
            <person name="Alioto T."/>
            <person name="Alioto T."/>
            <person name="Gomez Garrido J."/>
        </authorList>
    </citation>
    <scope>NUCLEOTIDE SEQUENCE</scope>
</reference>
<dbReference type="GO" id="GO:0035336">
    <property type="term" value="P:long-chain fatty-acyl-CoA metabolic process"/>
    <property type="evidence" value="ECO:0007669"/>
    <property type="project" value="TreeGrafter"/>
</dbReference>
<evidence type="ECO:0000256" key="5">
    <source>
        <dbReference type="ARBA" id="ARBA00022857"/>
    </source>
</evidence>
<organism evidence="13">
    <name type="scientific">Cacopsylla melanoneura</name>
    <dbReference type="NCBI Taxonomy" id="428564"/>
    <lineage>
        <taxon>Eukaryota</taxon>
        <taxon>Metazoa</taxon>
        <taxon>Ecdysozoa</taxon>
        <taxon>Arthropoda</taxon>
        <taxon>Hexapoda</taxon>
        <taxon>Insecta</taxon>
        <taxon>Pterygota</taxon>
        <taxon>Neoptera</taxon>
        <taxon>Paraneoptera</taxon>
        <taxon>Hemiptera</taxon>
        <taxon>Sternorrhyncha</taxon>
        <taxon>Psylloidea</taxon>
        <taxon>Psyllidae</taxon>
        <taxon>Psyllinae</taxon>
        <taxon>Cacopsylla</taxon>
    </lineage>
</organism>
<dbReference type="EMBL" id="HBUF01660233">
    <property type="protein sequence ID" value="CAG6788503.1"/>
    <property type="molecule type" value="Transcribed_RNA"/>
</dbReference>
<feature type="domain" description="Fatty acyl-CoA reductase C-terminal" evidence="11">
    <location>
        <begin position="424"/>
        <end position="516"/>
    </location>
</feature>
<evidence type="ECO:0000259" key="12">
    <source>
        <dbReference type="Pfam" id="PF07993"/>
    </source>
</evidence>
<dbReference type="GO" id="GO:0080019">
    <property type="term" value="F:alcohol-forming very long-chain fatty acyl-CoA reductase activity"/>
    <property type="evidence" value="ECO:0007669"/>
    <property type="project" value="InterPro"/>
</dbReference>
<dbReference type="Pfam" id="PF07993">
    <property type="entry name" value="NAD_binding_4"/>
    <property type="match status" value="1"/>
</dbReference>
<keyword evidence="10" id="KW-0560">Oxidoreductase</keyword>
<dbReference type="CDD" id="cd09071">
    <property type="entry name" value="FAR_C"/>
    <property type="match status" value="1"/>
</dbReference>
<dbReference type="PANTHER" id="PTHR11011">
    <property type="entry name" value="MALE STERILITY PROTEIN 2-RELATED"/>
    <property type="match status" value="1"/>
</dbReference>
<name>A0A8D9FFT7_9HEMI</name>
<dbReference type="InterPro" id="IPR013120">
    <property type="entry name" value="FAR_NAD-bd"/>
</dbReference>
<accession>A0A8D9FFT7</accession>
<feature type="transmembrane region" description="Helical" evidence="10">
    <location>
        <begin position="533"/>
        <end position="558"/>
    </location>
</feature>
<comment type="function">
    <text evidence="10">Catalyzes the reduction of fatty acyl-CoA to fatty alcohols.</text>
</comment>
<evidence type="ECO:0000256" key="8">
    <source>
        <dbReference type="ARBA" id="ARBA00023136"/>
    </source>
</evidence>